<comment type="similarity">
    <text evidence="1">Belongs to the class-II aminoacyl-tRNA synthetase family. Alax-L subfamily.</text>
</comment>
<evidence type="ECO:0000256" key="5">
    <source>
        <dbReference type="ARBA" id="ARBA00022555"/>
    </source>
</evidence>
<dbReference type="FunCoup" id="F0ZCZ1">
    <property type="interactions" value="1008"/>
</dbReference>
<dbReference type="EC" id="6.1.1.7" evidence="2"/>
<evidence type="ECO:0000256" key="9">
    <source>
        <dbReference type="ARBA" id="ARBA00022833"/>
    </source>
</evidence>
<dbReference type="GO" id="GO:0006419">
    <property type="term" value="P:alanyl-tRNA aminoacylation"/>
    <property type="evidence" value="ECO:0000318"/>
    <property type="project" value="GO_Central"/>
</dbReference>
<evidence type="ECO:0000256" key="8">
    <source>
        <dbReference type="ARBA" id="ARBA00022741"/>
    </source>
</evidence>
<feature type="binding site" evidence="15">
    <location>
        <position position="591"/>
    </location>
    <ligand>
        <name>Zn(2+)</name>
        <dbReference type="ChEBI" id="CHEBI:29105"/>
    </ligand>
</feature>
<dbReference type="GO" id="GO:0000049">
    <property type="term" value="F:tRNA binding"/>
    <property type="evidence" value="ECO:0007669"/>
    <property type="project" value="UniProtKB-KW"/>
</dbReference>
<dbReference type="InterPro" id="IPR009000">
    <property type="entry name" value="Transl_B-barrel_sf"/>
</dbReference>
<keyword evidence="18" id="KW-1185">Reference proteome</keyword>
<dbReference type="Gene3D" id="3.30.980.10">
    <property type="entry name" value="Threonyl-trna Synthetase, Chain A, domain 2"/>
    <property type="match status" value="1"/>
</dbReference>
<sequence length="944" mass="105684">MDVNQIRKTFIEFFVNKAEHTFVPSSAVIPHDDPTLLFANAGMNQFKPIFLGQVNPKSEQAKLKRAVNSQKCIRAGGKHNDLDDVGKDTYHHTFFEMLGNWSFGNYFKKEAISWAWELLTEVYGLDKERLYVTYFRGDPEKGLEPDNEAKNLWLQYLPEERVLPFGMKENFWEMGDQGPCGPCSEIHYDKVPGRNGAPFVNADDPTLIEIWNLVFIQFNREADKSLRPLPNKHVDTGMGLERLTSIIQKVPTNYDTDVFKPIFEAIQEVTGYPEPYGGKVGAEDSQQVDMAYRVIADHIRTLSFSIADGAAPSVDGRGQVLRRILRRAVRYGKQKLNAPAGFFSKLVDVVVQNFGEFYPELRKKPEHIRMVLTREEDMFNKTLEKGIQEFEKMIKKTTDGVLSAPNAYFLSTVCGFPIDLTTIMAEEKGLKVDIQGFEKLCEAQSEIDRKRQKEKKTELTLGAEANAWLKNNNIKITDDSFKYQQKEVQTTVKAIWNGKEFVDTVPKGQLCGIVLESTNFYPEQGGQIYDVGQLSFVDDQKTAFDVKDCKVFGGYVLHIGYLSYECTELKVGDKVESTVDYTRRSPIMSNHTSTHMVNYALKSVLGEGIEQRGSFVDASRFRFDFSFGRAVTKDELAKIDQIVNDLIFKQLNVYAQEVPLAKAKTINGLRAVFGEVYPDPVRVVSVGVPVDQLIENPTNAEWANYSIEFCGGTHLTNTKQAELFTIISEETLGAGVRRIVAVTGSEATAAHELNKELELRFNKALKLTGSELSKEIVALLETLKSSCISQAVRYNLVEAMKELQSIQRVLAKEVENLQILESSKITERIIQELTSKPSELYVDLVNLGSNTTVITDTIKKIQAKSNQTAVMLISPDEEKGKVTCIGIVPKDSPISKSVAANVWVSKVTEVLGGKGGGKAEVAQGVGSKLDKIDEAILVARDFAK</sequence>
<dbReference type="Gene3D" id="3.30.930.10">
    <property type="entry name" value="Bira Bifunctional Protein, Domain 2"/>
    <property type="match status" value="1"/>
</dbReference>
<feature type="binding site" evidence="15">
    <location>
        <position position="714"/>
    </location>
    <ligand>
        <name>Zn(2+)</name>
        <dbReference type="ChEBI" id="CHEBI:29105"/>
    </ligand>
</feature>
<dbReference type="FunFam" id="3.30.930.10:FF:000011">
    <property type="entry name" value="Alanine--tRNA ligase, cytoplasmic"/>
    <property type="match status" value="1"/>
</dbReference>
<dbReference type="InterPro" id="IPR002318">
    <property type="entry name" value="Ala-tRNA-lgiase_IIc"/>
</dbReference>
<evidence type="ECO:0000256" key="1">
    <source>
        <dbReference type="ARBA" id="ARBA00008429"/>
    </source>
</evidence>
<dbReference type="GeneID" id="10502597"/>
<dbReference type="Proteomes" id="UP000001064">
    <property type="component" value="Unassembled WGS sequence"/>
</dbReference>
<dbReference type="KEGG" id="dpp:DICPUDRAFT_45996"/>
<dbReference type="SMART" id="SM00863">
    <property type="entry name" value="tRNA_SAD"/>
    <property type="match status" value="1"/>
</dbReference>
<dbReference type="GO" id="GO:0008270">
    <property type="term" value="F:zinc ion binding"/>
    <property type="evidence" value="ECO:0007669"/>
    <property type="project" value="UniProtKB-UniRule"/>
</dbReference>
<feature type="domain" description="Alanyl-transfer RNA synthetases family profile" evidence="16">
    <location>
        <begin position="1"/>
        <end position="753"/>
    </location>
</feature>
<dbReference type="FunFam" id="3.30.980.10:FF:000004">
    <property type="entry name" value="Alanine--tRNA ligase, cytoplasmic"/>
    <property type="match status" value="1"/>
</dbReference>
<dbReference type="FunFam" id="3.10.310.40:FF:000002">
    <property type="entry name" value="alanine--tRNA ligase, cytoplasmic"/>
    <property type="match status" value="1"/>
</dbReference>
<feature type="binding site" evidence="15">
    <location>
        <position position="595"/>
    </location>
    <ligand>
        <name>Zn(2+)</name>
        <dbReference type="ChEBI" id="CHEBI:29105"/>
    </ligand>
</feature>
<dbReference type="InterPro" id="IPR018163">
    <property type="entry name" value="Thr/Ala-tRNA-synth_IIc_edit"/>
</dbReference>
<dbReference type="CDD" id="cd00673">
    <property type="entry name" value="AlaRS_core"/>
    <property type="match status" value="1"/>
</dbReference>
<dbReference type="VEuPathDB" id="AmoebaDB:DICPUDRAFT_45996"/>
<keyword evidence="13 15" id="KW-0030">Aminoacyl-tRNA synthetase</keyword>
<keyword evidence="4" id="KW-0963">Cytoplasm</keyword>
<gene>
    <name evidence="17" type="ORF">DICPUDRAFT_45996</name>
</gene>
<comment type="cofactor">
    <cofactor evidence="15">
        <name>Zn(2+)</name>
        <dbReference type="ChEBI" id="CHEBI:29105"/>
    </cofactor>
    <text evidence="15">Binds 1 zinc ion per subunit.</text>
</comment>
<dbReference type="Gene3D" id="2.40.30.130">
    <property type="match status" value="1"/>
</dbReference>
<dbReference type="eggNOG" id="KOG0188">
    <property type="taxonomic scope" value="Eukaryota"/>
</dbReference>
<dbReference type="EMBL" id="GL870982">
    <property type="protein sequence ID" value="EGC38151.1"/>
    <property type="molecule type" value="Genomic_DNA"/>
</dbReference>
<dbReference type="PRINTS" id="PR00980">
    <property type="entry name" value="TRNASYNTHALA"/>
</dbReference>
<proteinExistence type="inferred from homology"/>
<dbReference type="GO" id="GO:0005737">
    <property type="term" value="C:cytoplasm"/>
    <property type="evidence" value="ECO:0007669"/>
    <property type="project" value="InterPro"/>
</dbReference>
<dbReference type="OrthoDB" id="2423964at2759"/>
<dbReference type="STRING" id="5786.F0ZCZ1"/>
<keyword evidence="6 15" id="KW-0436">Ligase</keyword>
<evidence type="ECO:0000256" key="11">
    <source>
        <dbReference type="ARBA" id="ARBA00022884"/>
    </source>
</evidence>
<evidence type="ECO:0000256" key="12">
    <source>
        <dbReference type="ARBA" id="ARBA00022917"/>
    </source>
</evidence>
<dbReference type="SUPFAM" id="SSF55186">
    <property type="entry name" value="ThrRS/AlaRS common domain"/>
    <property type="match status" value="1"/>
</dbReference>
<feature type="binding site" evidence="15">
    <location>
        <position position="710"/>
    </location>
    <ligand>
        <name>Zn(2+)</name>
        <dbReference type="ChEBI" id="CHEBI:29105"/>
    </ligand>
</feature>
<keyword evidence="7 15" id="KW-0479">Metal-binding</keyword>
<keyword evidence="11 15" id="KW-0694">RNA-binding</keyword>
<evidence type="ECO:0000313" key="18">
    <source>
        <dbReference type="Proteomes" id="UP000001064"/>
    </source>
</evidence>
<dbReference type="InterPro" id="IPR045864">
    <property type="entry name" value="aa-tRNA-synth_II/BPL/LPL"/>
</dbReference>
<evidence type="ECO:0000259" key="16">
    <source>
        <dbReference type="PROSITE" id="PS50860"/>
    </source>
</evidence>
<dbReference type="InterPro" id="IPR012947">
    <property type="entry name" value="tRNA_SAD"/>
</dbReference>
<dbReference type="Pfam" id="PF02272">
    <property type="entry name" value="DHHA1"/>
    <property type="match status" value="1"/>
</dbReference>
<dbReference type="SUPFAM" id="SSF55681">
    <property type="entry name" value="Class II aaRS and biotin synthetases"/>
    <property type="match status" value="1"/>
</dbReference>
<evidence type="ECO:0000256" key="6">
    <source>
        <dbReference type="ARBA" id="ARBA00022598"/>
    </source>
</evidence>
<dbReference type="HAMAP" id="MF_00036_B">
    <property type="entry name" value="Ala_tRNA_synth_B"/>
    <property type="match status" value="1"/>
</dbReference>
<dbReference type="InterPro" id="IPR018165">
    <property type="entry name" value="Ala-tRNA-synth_IIc_core"/>
</dbReference>
<dbReference type="GO" id="GO:0004813">
    <property type="term" value="F:alanine-tRNA ligase activity"/>
    <property type="evidence" value="ECO:0000318"/>
    <property type="project" value="GO_Central"/>
</dbReference>
<dbReference type="Pfam" id="PF07973">
    <property type="entry name" value="tRNA_SAD"/>
    <property type="match status" value="1"/>
</dbReference>
<comment type="function">
    <text evidence="15">Catalyzes the attachment of alanine to tRNA(Ala) in a two-step reaction: alanine is first activated by ATP to form Ala-AMP and then transferred to the acceptor end of tRNA(Ala). Also edits incorrectly charged tRNA(Ala) via its editing domain.</text>
</comment>
<dbReference type="PANTHER" id="PTHR11777">
    <property type="entry name" value="ALANYL-TRNA SYNTHETASE"/>
    <property type="match status" value="1"/>
</dbReference>
<evidence type="ECO:0000256" key="4">
    <source>
        <dbReference type="ARBA" id="ARBA00022490"/>
    </source>
</evidence>
<dbReference type="FunFam" id="2.40.30.130:FF:000015">
    <property type="entry name" value="Alanine--tRNA ligase"/>
    <property type="match status" value="1"/>
</dbReference>
<evidence type="ECO:0000256" key="2">
    <source>
        <dbReference type="ARBA" id="ARBA00013168"/>
    </source>
</evidence>
<comment type="catalytic activity">
    <reaction evidence="14 15">
        <text>tRNA(Ala) + L-alanine + ATP = L-alanyl-tRNA(Ala) + AMP + diphosphate</text>
        <dbReference type="Rhea" id="RHEA:12540"/>
        <dbReference type="Rhea" id="RHEA-COMP:9657"/>
        <dbReference type="Rhea" id="RHEA-COMP:9923"/>
        <dbReference type="ChEBI" id="CHEBI:30616"/>
        <dbReference type="ChEBI" id="CHEBI:33019"/>
        <dbReference type="ChEBI" id="CHEBI:57972"/>
        <dbReference type="ChEBI" id="CHEBI:78442"/>
        <dbReference type="ChEBI" id="CHEBI:78497"/>
        <dbReference type="ChEBI" id="CHEBI:456215"/>
        <dbReference type="EC" id="6.1.1.7"/>
    </reaction>
</comment>
<accession>F0ZCZ1</accession>
<dbReference type="Pfam" id="PF01411">
    <property type="entry name" value="tRNA-synt_2c"/>
    <property type="match status" value="1"/>
</dbReference>
<dbReference type="GO" id="GO:0005524">
    <property type="term" value="F:ATP binding"/>
    <property type="evidence" value="ECO:0007669"/>
    <property type="project" value="UniProtKB-UniRule"/>
</dbReference>
<dbReference type="Gene3D" id="3.10.310.40">
    <property type="match status" value="1"/>
</dbReference>
<dbReference type="PANTHER" id="PTHR11777:SF38">
    <property type="entry name" value="ALANINE--TRNA LIGASE, CYTOPLASMIC"/>
    <property type="match status" value="1"/>
</dbReference>
<dbReference type="InterPro" id="IPR018164">
    <property type="entry name" value="Ala-tRNA-synth_IIc_N"/>
</dbReference>
<dbReference type="GO" id="GO:0002161">
    <property type="term" value="F:aminoacyl-tRNA deacylase activity"/>
    <property type="evidence" value="ECO:0000318"/>
    <property type="project" value="GO_Central"/>
</dbReference>
<keyword evidence="9 15" id="KW-0862">Zinc</keyword>
<protein>
    <recommendedName>
        <fullName evidence="3">Alanine--tRNA ligase</fullName>
        <ecNumber evidence="2">6.1.1.7</ecNumber>
    </recommendedName>
</protein>
<dbReference type="InterPro" id="IPR018162">
    <property type="entry name" value="Ala-tRNA-ligase_IIc_anticod-bd"/>
</dbReference>
<keyword evidence="5 15" id="KW-0820">tRNA-binding</keyword>
<evidence type="ECO:0000256" key="13">
    <source>
        <dbReference type="ARBA" id="ARBA00023146"/>
    </source>
</evidence>
<organism evidence="17 18">
    <name type="scientific">Dictyostelium purpureum</name>
    <name type="common">Slime mold</name>
    <dbReference type="NCBI Taxonomy" id="5786"/>
    <lineage>
        <taxon>Eukaryota</taxon>
        <taxon>Amoebozoa</taxon>
        <taxon>Evosea</taxon>
        <taxon>Eumycetozoa</taxon>
        <taxon>Dictyostelia</taxon>
        <taxon>Dictyosteliales</taxon>
        <taxon>Dictyosteliaceae</taxon>
        <taxon>Dictyostelium</taxon>
    </lineage>
</organism>
<dbReference type="InterPro" id="IPR023033">
    <property type="entry name" value="Ala_tRNA_ligase_euk/bac"/>
</dbReference>
<dbReference type="InterPro" id="IPR003156">
    <property type="entry name" value="DHHA1_dom"/>
</dbReference>
<keyword evidence="12 15" id="KW-0648">Protein biosynthesis</keyword>
<dbReference type="AlphaFoldDB" id="F0ZCZ1"/>
<dbReference type="OMA" id="NKKDNFW"/>
<dbReference type="InParanoid" id="F0ZCZ1"/>
<dbReference type="PROSITE" id="PS50860">
    <property type="entry name" value="AA_TRNA_LIGASE_II_ALA"/>
    <property type="match status" value="1"/>
</dbReference>
<reference evidence="18" key="1">
    <citation type="journal article" date="2011" name="Genome Biol.">
        <title>Comparative genomics of the social amoebae Dictyostelium discoideum and Dictyostelium purpureum.</title>
        <authorList>
            <consortium name="US DOE Joint Genome Institute (JGI-PGF)"/>
            <person name="Sucgang R."/>
            <person name="Kuo A."/>
            <person name="Tian X."/>
            <person name="Salerno W."/>
            <person name="Parikh A."/>
            <person name="Feasley C.L."/>
            <person name="Dalin E."/>
            <person name="Tu H."/>
            <person name="Huang E."/>
            <person name="Barry K."/>
            <person name="Lindquist E."/>
            <person name="Shapiro H."/>
            <person name="Bruce D."/>
            <person name="Schmutz J."/>
            <person name="Salamov A."/>
            <person name="Fey P."/>
            <person name="Gaudet P."/>
            <person name="Anjard C."/>
            <person name="Babu M.M."/>
            <person name="Basu S."/>
            <person name="Bushmanova Y."/>
            <person name="van der Wel H."/>
            <person name="Katoh-Kurasawa M."/>
            <person name="Dinh C."/>
            <person name="Coutinho P.M."/>
            <person name="Saito T."/>
            <person name="Elias M."/>
            <person name="Schaap P."/>
            <person name="Kay R.R."/>
            <person name="Henrissat B."/>
            <person name="Eichinger L."/>
            <person name="Rivero F."/>
            <person name="Putnam N.H."/>
            <person name="West C.M."/>
            <person name="Loomis W.F."/>
            <person name="Chisholm R.L."/>
            <person name="Shaulsky G."/>
            <person name="Strassmann J.E."/>
            <person name="Queller D.C."/>
            <person name="Kuspa A."/>
            <person name="Grigoriev I.V."/>
        </authorList>
    </citation>
    <scope>NUCLEOTIDE SEQUENCE [LARGE SCALE GENOMIC DNA]</scope>
    <source>
        <strain evidence="18">QSDP1</strain>
    </source>
</reference>
<evidence type="ECO:0000256" key="10">
    <source>
        <dbReference type="ARBA" id="ARBA00022840"/>
    </source>
</evidence>
<dbReference type="SUPFAM" id="SSF101353">
    <property type="entry name" value="Putative anticodon-binding domain of alanyl-tRNA synthetase (AlaRS)"/>
    <property type="match status" value="1"/>
</dbReference>
<comment type="subunit">
    <text evidence="15">Monomer.</text>
</comment>
<dbReference type="NCBIfam" id="TIGR00344">
    <property type="entry name" value="alaS"/>
    <property type="match status" value="1"/>
</dbReference>
<evidence type="ECO:0000256" key="15">
    <source>
        <dbReference type="HAMAP-Rule" id="MF_03133"/>
    </source>
</evidence>
<dbReference type="RefSeq" id="XP_003285278.1">
    <property type="nucleotide sequence ID" value="XM_003285230.1"/>
</dbReference>
<evidence type="ECO:0000256" key="14">
    <source>
        <dbReference type="ARBA" id="ARBA00048300"/>
    </source>
</evidence>
<evidence type="ECO:0000313" key="17">
    <source>
        <dbReference type="EMBL" id="EGC38151.1"/>
    </source>
</evidence>
<keyword evidence="8 15" id="KW-0547">Nucleotide-binding</keyword>
<name>F0ZCZ1_DICPU</name>
<comment type="domain">
    <text evidence="15">Consists of three domains; the N-terminal catalytic domain, the editing domain and the C-terminal C-Ala domain. The editing domain removes incorrectly charged amino acids, while the C-Ala domain, along with tRNA(Ala), serves as a bridge to cooperatively bring together the editing and aminoacylation centers thus stimulating deacylation of misacylated tRNAs.</text>
</comment>
<keyword evidence="10 15" id="KW-0067">ATP-binding</keyword>
<dbReference type="InterPro" id="IPR050058">
    <property type="entry name" value="Ala-tRNA_ligase"/>
</dbReference>
<dbReference type="SUPFAM" id="SSF50447">
    <property type="entry name" value="Translation proteins"/>
    <property type="match status" value="1"/>
</dbReference>
<evidence type="ECO:0000256" key="7">
    <source>
        <dbReference type="ARBA" id="ARBA00022723"/>
    </source>
</evidence>
<evidence type="ECO:0000256" key="3">
    <source>
        <dbReference type="ARBA" id="ARBA00017959"/>
    </source>
</evidence>